<evidence type="ECO:0000256" key="1">
    <source>
        <dbReference type="SAM" id="Phobius"/>
    </source>
</evidence>
<keyword evidence="1" id="KW-0472">Membrane</keyword>
<keyword evidence="1" id="KW-0812">Transmembrane</keyword>
<reference evidence="2 3" key="1">
    <citation type="submission" date="2017-04" db="EMBL/GenBank/DDBJ databases">
        <title>Draft genome sequence of Tuber borchii Vittad., a whitish edible truffle.</title>
        <authorList>
            <consortium name="DOE Joint Genome Institute"/>
            <person name="Murat C."/>
            <person name="Kuo A."/>
            <person name="Barry K.W."/>
            <person name="Clum A."/>
            <person name="Dockter R.B."/>
            <person name="Fauchery L."/>
            <person name="Iotti M."/>
            <person name="Kohler A."/>
            <person name="Labutti K."/>
            <person name="Lindquist E.A."/>
            <person name="Lipzen A."/>
            <person name="Ohm R.A."/>
            <person name="Wang M."/>
            <person name="Grigoriev I.V."/>
            <person name="Zambonelli A."/>
            <person name="Martin F.M."/>
        </authorList>
    </citation>
    <scope>NUCLEOTIDE SEQUENCE [LARGE SCALE GENOMIC DNA]</scope>
    <source>
        <strain evidence="2 3">Tbo3840</strain>
    </source>
</reference>
<keyword evidence="3" id="KW-1185">Reference proteome</keyword>
<proteinExistence type="predicted"/>
<protein>
    <submittedName>
        <fullName evidence="2">Uncharacterized protein</fullName>
    </submittedName>
</protein>
<comment type="caution">
    <text evidence="2">The sequence shown here is derived from an EMBL/GenBank/DDBJ whole genome shotgun (WGS) entry which is preliminary data.</text>
</comment>
<evidence type="ECO:0000313" key="3">
    <source>
        <dbReference type="Proteomes" id="UP000244722"/>
    </source>
</evidence>
<evidence type="ECO:0000313" key="2">
    <source>
        <dbReference type="EMBL" id="PUU83373.1"/>
    </source>
</evidence>
<organism evidence="2 3">
    <name type="scientific">Tuber borchii</name>
    <name type="common">White truffle</name>
    <dbReference type="NCBI Taxonomy" id="42251"/>
    <lineage>
        <taxon>Eukaryota</taxon>
        <taxon>Fungi</taxon>
        <taxon>Dikarya</taxon>
        <taxon>Ascomycota</taxon>
        <taxon>Pezizomycotina</taxon>
        <taxon>Pezizomycetes</taxon>
        <taxon>Pezizales</taxon>
        <taxon>Tuberaceae</taxon>
        <taxon>Tuber</taxon>
    </lineage>
</organism>
<feature type="transmembrane region" description="Helical" evidence="1">
    <location>
        <begin position="12"/>
        <end position="40"/>
    </location>
</feature>
<sequence>MESGFQLAFSGHISILLLSSLSLCLSSGFLGSWSLTAFLCNNRSMNSRLIIVPLSSCASAAAIPWQRYSNTAL</sequence>
<keyword evidence="1" id="KW-1133">Transmembrane helix</keyword>
<dbReference type="Proteomes" id="UP000244722">
    <property type="component" value="Unassembled WGS sequence"/>
</dbReference>
<dbReference type="AlphaFoldDB" id="A0A2T7A6K5"/>
<gene>
    <name evidence="2" type="ORF">B9Z19DRAFT_1072920</name>
</gene>
<accession>A0A2T7A6K5</accession>
<dbReference type="EMBL" id="NESQ01000014">
    <property type="protein sequence ID" value="PUU83373.1"/>
    <property type="molecule type" value="Genomic_DNA"/>
</dbReference>
<name>A0A2T7A6K5_TUBBO</name>